<comment type="caution">
    <text evidence="1">The sequence shown here is derived from an EMBL/GenBank/DDBJ whole genome shotgun (WGS) entry which is preliminary data.</text>
</comment>
<proteinExistence type="predicted"/>
<evidence type="ECO:0000313" key="2">
    <source>
        <dbReference type="Proteomes" id="UP001500305"/>
    </source>
</evidence>
<sequence length="471" mass="50536">MPLPVGRAAVLGGSLAGLLHAWVLAEAGWRVTVVERDRRPGKAEFAGGVPQARQAHLLMPAGLYAIERLLPGTTELLTGEGAQRFGLATDIRWLTPAGWLDSFSPRHTIVSFTRPLIDWALRHQVLLHPGVEARDGVEAVGLAVAGTRIAGIRCRERGTRDRTESVLPAEVVVDATGRTSRAPHWLTELGLGAPEESVVDGGVGYCTGLFRRAGADLAGGRAMYLQPRPGRNPRFGILVPVEGDRWMVTVGGMRGFTPPTDPDGFLSFARELSVPEFYEVVRGLEPVAPIHGFRPPPSRRRHYERLADLPEGLLVVGDAACTFNPIYGQGMSVAARSALVLRELLPAGARPARGPGAAGRTGVALPVDSRRIQRAVSREAGAAWQMASSEDLRYETTVGGRRNPLLKLQHAYMDRVLSAALSHRAAQGAFIDALSLTAPPSGLFTPAVLWQAALHGGSRGRRAESRSRSGR</sequence>
<gene>
    <name evidence="1" type="ORF">GCM10010430_25010</name>
</gene>
<dbReference type="Gene3D" id="3.50.50.60">
    <property type="entry name" value="FAD/NAD(P)-binding domain"/>
    <property type="match status" value="1"/>
</dbReference>
<dbReference type="InterPro" id="IPR036188">
    <property type="entry name" value="FAD/NAD-bd_sf"/>
</dbReference>
<keyword evidence="2" id="KW-1185">Reference proteome</keyword>
<accession>A0ABN3DVD1</accession>
<name>A0ABN3DVD1_9ACTN</name>
<dbReference type="RefSeq" id="WP_344636387.1">
    <property type="nucleotide sequence ID" value="NZ_BAAATR010000009.1"/>
</dbReference>
<dbReference type="EMBL" id="BAAATR010000009">
    <property type="protein sequence ID" value="GAA2242429.1"/>
    <property type="molecule type" value="Genomic_DNA"/>
</dbReference>
<evidence type="ECO:0000313" key="1">
    <source>
        <dbReference type="EMBL" id="GAA2242429.1"/>
    </source>
</evidence>
<dbReference type="PANTHER" id="PTHR43422:SF3">
    <property type="entry name" value="THIAMINE THIAZOLE SYNTHASE"/>
    <property type="match status" value="1"/>
</dbReference>
<protein>
    <submittedName>
        <fullName evidence="1">Uncharacterized protein</fullName>
    </submittedName>
</protein>
<dbReference type="Proteomes" id="UP001500305">
    <property type="component" value="Unassembled WGS sequence"/>
</dbReference>
<dbReference type="PANTHER" id="PTHR43422">
    <property type="entry name" value="THIAMINE THIAZOLE SYNTHASE"/>
    <property type="match status" value="1"/>
</dbReference>
<dbReference type="SUPFAM" id="SSF51905">
    <property type="entry name" value="FAD/NAD(P)-binding domain"/>
    <property type="match status" value="1"/>
</dbReference>
<organism evidence="1 2">
    <name type="scientific">Kitasatospora cystarginea</name>
    <dbReference type="NCBI Taxonomy" id="58350"/>
    <lineage>
        <taxon>Bacteria</taxon>
        <taxon>Bacillati</taxon>
        <taxon>Actinomycetota</taxon>
        <taxon>Actinomycetes</taxon>
        <taxon>Kitasatosporales</taxon>
        <taxon>Streptomycetaceae</taxon>
        <taxon>Kitasatospora</taxon>
    </lineage>
</organism>
<reference evidence="1 2" key="1">
    <citation type="journal article" date="2019" name="Int. J. Syst. Evol. Microbiol.">
        <title>The Global Catalogue of Microorganisms (GCM) 10K type strain sequencing project: providing services to taxonomists for standard genome sequencing and annotation.</title>
        <authorList>
            <consortium name="The Broad Institute Genomics Platform"/>
            <consortium name="The Broad Institute Genome Sequencing Center for Infectious Disease"/>
            <person name="Wu L."/>
            <person name="Ma J."/>
        </authorList>
    </citation>
    <scope>NUCLEOTIDE SEQUENCE [LARGE SCALE GENOMIC DNA]</scope>
    <source>
        <strain evidence="1 2">JCM 7356</strain>
    </source>
</reference>